<keyword evidence="5 8" id="KW-1133">Transmembrane helix</keyword>
<sequence>MPDQVAAPKVPVKSARKSLLERVSIVWIVPLLALAIVLGVAWQSYADRGPVITITFDSASGVRAGETELRYRDVTVGLVESVSFTKGLSHVLVTVRLNKDVADYVDKDARFWIVRPRVTTQGVSGLDTVLTGVFIEGIWNDTPDGLQQDFTGLPDAPLDRMGRDGLYLTLRATGETMLTENTPILYRGIEVGRIGKTRISDDGSTAEAEALIFKPHDGLINSSTRFWDASGFSFSVGPGGASIDFKSIASLVSGGVTFETVVSGGTPVNQNAVFAVYPDEAGARSSVFAGEEGEALNLTAIFQDNVAGLTSDALVTLNGLTIGKVTALNGIVDSERFGDERVRLAATLSIQPGRLGLEGGGGPEDALAFLNDRVKEGLRARLVSASILTGGLNVELVTVPGVAEAAIDMTGGPSPVIPTTDSKISDVSATAEGVFQRINALPIEEVLNNAIDLMASANALISGDDARAVPGNINGLVTDARGLLASDDTKALSGNLNKTLDEMRAILTQIREGGAIENANSALSSASGAAEKFAKATEGLPAVIQKAQDVLAQASETLKGYQANAGIARDTRAAIREVERAAQAVSSLARALERKPNSLLMGR</sequence>
<dbReference type="EMBL" id="PVEP01000006">
    <property type="protein sequence ID" value="PQV55881.1"/>
    <property type="molecule type" value="Genomic_DNA"/>
</dbReference>
<evidence type="ECO:0000256" key="7">
    <source>
        <dbReference type="SAM" id="Coils"/>
    </source>
</evidence>
<name>A0A2S8S4Z3_9RHOB</name>
<dbReference type="RefSeq" id="WP_105515362.1">
    <property type="nucleotide sequence ID" value="NZ_PVEP01000006.1"/>
</dbReference>
<dbReference type="InterPro" id="IPR003399">
    <property type="entry name" value="Mce/MlaD"/>
</dbReference>
<dbReference type="OrthoDB" id="9806984at2"/>
<dbReference type="InterPro" id="IPR051800">
    <property type="entry name" value="PqiA-PqiB_transport"/>
</dbReference>
<proteinExistence type="predicted"/>
<comment type="caution">
    <text evidence="10">The sequence shown here is derived from an EMBL/GenBank/DDBJ whole genome shotgun (WGS) entry which is preliminary data.</text>
</comment>
<evidence type="ECO:0000256" key="4">
    <source>
        <dbReference type="ARBA" id="ARBA00022692"/>
    </source>
</evidence>
<evidence type="ECO:0000259" key="9">
    <source>
        <dbReference type="Pfam" id="PF02470"/>
    </source>
</evidence>
<feature type="coiled-coil region" evidence="7">
    <location>
        <begin position="544"/>
        <end position="595"/>
    </location>
</feature>
<dbReference type="Proteomes" id="UP000238338">
    <property type="component" value="Unassembled WGS sequence"/>
</dbReference>
<keyword evidence="2" id="KW-1003">Cell membrane</keyword>
<keyword evidence="6 8" id="KW-0472">Membrane</keyword>
<keyword evidence="11" id="KW-1185">Reference proteome</keyword>
<gene>
    <name evidence="10" type="ORF">LX70_02766</name>
</gene>
<evidence type="ECO:0000256" key="1">
    <source>
        <dbReference type="ARBA" id="ARBA00004533"/>
    </source>
</evidence>
<keyword evidence="7" id="KW-0175">Coiled coil</keyword>
<protein>
    <submittedName>
        <fullName evidence="10">Paraquat-inducible protein B</fullName>
    </submittedName>
</protein>
<feature type="domain" description="Mce/MlaD" evidence="9">
    <location>
        <begin position="49"/>
        <end position="127"/>
    </location>
</feature>
<keyword evidence="3" id="KW-0997">Cell inner membrane</keyword>
<accession>A0A2S8S4Z3</accession>
<evidence type="ECO:0000256" key="8">
    <source>
        <dbReference type="SAM" id="Phobius"/>
    </source>
</evidence>
<organism evidence="10 11">
    <name type="scientific">Albidovulum denitrificans</name>
    <dbReference type="NCBI Taxonomy" id="404881"/>
    <lineage>
        <taxon>Bacteria</taxon>
        <taxon>Pseudomonadati</taxon>
        <taxon>Pseudomonadota</taxon>
        <taxon>Alphaproteobacteria</taxon>
        <taxon>Rhodobacterales</taxon>
        <taxon>Paracoccaceae</taxon>
        <taxon>Albidovulum</taxon>
    </lineage>
</organism>
<evidence type="ECO:0000313" key="10">
    <source>
        <dbReference type="EMBL" id="PQV55881.1"/>
    </source>
</evidence>
<dbReference type="PANTHER" id="PTHR30462">
    <property type="entry name" value="INTERMEMBRANE TRANSPORT PROTEIN PQIB-RELATED"/>
    <property type="match status" value="1"/>
</dbReference>
<dbReference type="AlphaFoldDB" id="A0A2S8S4Z3"/>
<evidence type="ECO:0000256" key="6">
    <source>
        <dbReference type="ARBA" id="ARBA00023136"/>
    </source>
</evidence>
<dbReference type="PANTHER" id="PTHR30462:SF0">
    <property type="entry name" value="INTERMEMBRANE TRANSPORT PROTEIN YEBT"/>
    <property type="match status" value="1"/>
</dbReference>
<reference evidence="10 11" key="1">
    <citation type="submission" date="2018-02" db="EMBL/GenBank/DDBJ databases">
        <title>Genomic Encyclopedia of Archaeal and Bacterial Type Strains, Phase II (KMG-II): from individual species to whole genera.</title>
        <authorList>
            <person name="Goeker M."/>
        </authorList>
    </citation>
    <scope>NUCLEOTIDE SEQUENCE [LARGE SCALE GENOMIC DNA]</scope>
    <source>
        <strain evidence="10 11">DSM 18921</strain>
    </source>
</reference>
<dbReference type="GO" id="GO:0005886">
    <property type="term" value="C:plasma membrane"/>
    <property type="evidence" value="ECO:0007669"/>
    <property type="project" value="UniProtKB-SubCell"/>
</dbReference>
<evidence type="ECO:0000256" key="3">
    <source>
        <dbReference type="ARBA" id="ARBA00022519"/>
    </source>
</evidence>
<dbReference type="Pfam" id="PF02470">
    <property type="entry name" value="MlaD"/>
    <property type="match status" value="2"/>
</dbReference>
<comment type="subcellular location">
    <subcellularLocation>
        <location evidence="1">Cell inner membrane</location>
    </subcellularLocation>
</comment>
<evidence type="ECO:0000256" key="2">
    <source>
        <dbReference type="ARBA" id="ARBA00022475"/>
    </source>
</evidence>
<evidence type="ECO:0000313" key="11">
    <source>
        <dbReference type="Proteomes" id="UP000238338"/>
    </source>
</evidence>
<feature type="domain" description="Mce/MlaD" evidence="9">
    <location>
        <begin position="167"/>
        <end position="227"/>
    </location>
</feature>
<keyword evidence="4 8" id="KW-0812">Transmembrane</keyword>
<feature type="transmembrane region" description="Helical" evidence="8">
    <location>
        <begin position="23"/>
        <end position="42"/>
    </location>
</feature>
<evidence type="ECO:0000256" key="5">
    <source>
        <dbReference type="ARBA" id="ARBA00022989"/>
    </source>
</evidence>